<protein>
    <recommendedName>
        <fullName evidence="4">Organic solvent tolerance-like N-terminal domain-containing protein</fullName>
    </recommendedName>
</protein>
<dbReference type="KEGG" id="ttf:THTE_1710"/>
<evidence type="ECO:0008006" key="4">
    <source>
        <dbReference type="Google" id="ProtNLM"/>
    </source>
</evidence>
<feature type="region of interest" description="Disordered" evidence="1">
    <location>
        <begin position="808"/>
        <end position="852"/>
    </location>
</feature>
<dbReference type="RefSeq" id="WP_095414672.1">
    <property type="nucleotide sequence ID" value="NZ_CP018477.1"/>
</dbReference>
<dbReference type="AlphaFoldDB" id="A0A286RED5"/>
<gene>
    <name evidence="2" type="ORF">THTE_1710</name>
</gene>
<feature type="compositionally biased region" description="Polar residues" evidence="1">
    <location>
        <begin position="830"/>
        <end position="852"/>
    </location>
</feature>
<dbReference type="EMBL" id="CP018477">
    <property type="protein sequence ID" value="ASV74312.1"/>
    <property type="molecule type" value="Genomic_DNA"/>
</dbReference>
<evidence type="ECO:0000313" key="3">
    <source>
        <dbReference type="Proteomes" id="UP000215086"/>
    </source>
</evidence>
<feature type="region of interest" description="Disordered" evidence="1">
    <location>
        <begin position="538"/>
        <end position="559"/>
    </location>
</feature>
<feature type="region of interest" description="Disordered" evidence="1">
    <location>
        <begin position="248"/>
        <end position="270"/>
    </location>
</feature>
<accession>A0A286RED5</accession>
<dbReference type="OrthoDB" id="208320at2"/>
<proteinExistence type="predicted"/>
<evidence type="ECO:0000256" key="1">
    <source>
        <dbReference type="SAM" id="MobiDB-lite"/>
    </source>
</evidence>
<sequence>MLRHRWAQIIVSLLVTAAAYHLYAVLAVPLIEPQPDLHGSSQRSVDFPADQRLQQRLQALSAFFPGRSQLIKNAKMLEIDQTTLLFQDYWNLGEGRVLVRPCLLVFDSRTSASPKWPSNLPEILILEALDGAIFQFDRPLDLRTARIGRFIAGQLLGNVVVRGENPTQDHPDFRLTTRDITVTEHRVWTNHPLELSWGKHRARGAGMEIVFRGRTPFSRGGFEQEPLNIDRFLLRHVDRLHIDLETVRSSDKPQAKGAMDSPSPPSRDEALDISCQGPLLFVPAQKTLTLEDRVEISRTQNSQSVLQLRCQQLVVTFQEAGPSNSTSAPPAETPASPDPSSVKKPIPGSSRWSIHLVRAIGRPVRIVFPTWNGELQGEDLRYDAASGAMSLGGSNGVQGKRGKDQFSALAVQCQLTSAGDIEMLAAVGPGKAQFTPTNSSQEWILTWGRSLTFTTGSNERVAALQGGVQIEAGDLGTLNAQEIWCWADAGLRATDFASLRLRRFVAQSAVELTSSQFAAQSDRLEAWIKWDNALPTQTSRASHGIRPQAVEQSAGKDDSSALMTNTGQIALRANLLRMEFAAYPGQAAELTALSADGSVVADERPQQADLHPLQLRGDHLEVTHPTRPSTIFSLTGNPAYVAGRGLALTGYQIFLDRGRNLLSVAGVGRLDIEKSAEQMIPVSAEDRVAIQWNQGMDFAGRTISFHGGVQLTSGPRRLQADALGIELEEPVILSSLSSFKGHQVRLARAIGNVYVENLELDPSGNLVARDMLRVSEISVDFLSGRVSAPGPGRFGTVRQASSLTGIFSADGVTRPVTQGQPDQGREDNSQENPSPKTNPDQDTGSPQANPPNQRLVMLDISFHQRLEGNIQQRQVGCYGRVKARYGGVTTWSAQSLPDDPALLGPDGMVLNCQELTAFQIFGPGEQRPHLELVALGNVTVEAQFHAARARRLSLDESKTLLVLEGDGDVPAELYRQEFLGGPIQKTTARRIYFWYSTKTVKVDDAKSLEISRSPTVPLGG</sequence>
<name>A0A286RED5_9BACT</name>
<keyword evidence="3" id="KW-1185">Reference proteome</keyword>
<feature type="region of interest" description="Disordered" evidence="1">
    <location>
        <begin position="320"/>
        <end position="347"/>
    </location>
</feature>
<feature type="compositionally biased region" description="Low complexity" evidence="1">
    <location>
        <begin position="322"/>
        <end position="340"/>
    </location>
</feature>
<dbReference type="Proteomes" id="UP000215086">
    <property type="component" value="Chromosome"/>
</dbReference>
<reference evidence="2 3" key="1">
    <citation type="journal article" name="Front. Microbiol.">
        <title>Sugar Metabolism of the First Thermophilic Planctomycete Thermogutta terrifontis: Comparative Genomic and Transcriptomic Approaches.</title>
        <authorList>
            <person name="Elcheninov A.G."/>
            <person name="Menzel P."/>
            <person name="Gudbergsdottir S.R."/>
            <person name="Slesarev A.I."/>
            <person name="Kadnikov V.V."/>
            <person name="Krogh A."/>
            <person name="Bonch-Osmolovskaya E.A."/>
            <person name="Peng X."/>
            <person name="Kublanov I.V."/>
        </authorList>
    </citation>
    <scope>NUCLEOTIDE SEQUENCE [LARGE SCALE GENOMIC DNA]</scope>
    <source>
        <strain evidence="2 3">R1</strain>
    </source>
</reference>
<evidence type="ECO:0000313" key="2">
    <source>
        <dbReference type="EMBL" id="ASV74312.1"/>
    </source>
</evidence>
<organism evidence="2 3">
    <name type="scientific">Thermogutta terrifontis</name>
    <dbReference type="NCBI Taxonomy" id="1331910"/>
    <lineage>
        <taxon>Bacteria</taxon>
        <taxon>Pseudomonadati</taxon>
        <taxon>Planctomycetota</taxon>
        <taxon>Planctomycetia</taxon>
        <taxon>Pirellulales</taxon>
        <taxon>Thermoguttaceae</taxon>
        <taxon>Thermogutta</taxon>
    </lineage>
</organism>